<dbReference type="FunCoup" id="B0CWR4">
    <property type="interactions" value="15"/>
</dbReference>
<feature type="compositionally biased region" description="Pro residues" evidence="1">
    <location>
        <begin position="291"/>
        <end position="308"/>
    </location>
</feature>
<dbReference type="PANTHER" id="PTHR28062">
    <property type="entry name" value="K+-H+ EXCHANGE-LIKE PROTEIN"/>
    <property type="match status" value="1"/>
</dbReference>
<sequence>MSTAAPQALRKMRIISVPLTRPTRHPPSTDKNAKRILTYYQFQISASKPASTGMSTSSSGWLPEEGIANWITKKAGNTWAGFGKAKGGWKLKTYQMGERLVDRMDFEELALKSIDPSLGPSIKHPGGGHALEGKGKEKGKESVASSASEKGEDSLVIPLLYPPSQTSSSAALAHLRQYVEHRMPKHRRGFYTWMILTPFTAPFMIIPIIPNLPFFFCVWRSWSHYRAYKSSQYLQNLLENSVIVPEGSEVLDGIYKEFSSASSSSSTSTTSNTDPISNAQPASLSDTNPNSPSPPPSNSPPNPNPNPPHHQHKHTLLLTRDAVPLILAKFGLKESAAGADLYRAVEQARVRVESGRLEL</sequence>
<evidence type="ECO:0000313" key="3">
    <source>
        <dbReference type="EMBL" id="EDR13552.1"/>
    </source>
</evidence>
<dbReference type="EMBL" id="DS547093">
    <property type="protein sequence ID" value="EDR13552.1"/>
    <property type="molecule type" value="Genomic_DNA"/>
</dbReference>
<feature type="compositionally biased region" description="Polar residues" evidence="1">
    <location>
        <begin position="272"/>
        <end position="287"/>
    </location>
</feature>
<dbReference type="KEGG" id="lbc:LACBIDRAFT_308599"/>
<dbReference type="RefSeq" id="XP_001876050.1">
    <property type="nucleotide sequence ID" value="XM_001876015.1"/>
</dbReference>
<dbReference type="PANTHER" id="PTHR28062:SF1">
    <property type="entry name" value="TRANSMEMBRANE PROTEIN"/>
    <property type="match status" value="1"/>
</dbReference>
<protein>
    <submittedName>
        <fullName evidence="3">Predicted protein</fullName>
    </submittedName>
</protein>
<evidence type="ECO:0000313" key="4">
    <source>
        <dbReference type="Proteomes" id="UP000001194"/>
    </source>
</evidence>
<gene>
    <name evidence="3" type="ORF">LACBIDRAFT_308599</name>
</gene>
<feature type="region of interest" description="Disordered" evidence="1">
    <location>
        <begin position="117"/>
        <end position="149"/>
    </location>
</feature>
<feature type="transmembrane region" description="Helical" evidence="2">
    <location>
        <begin position="190"/>
        <end position="209"/>
    </location>
</feature>
<dbReference type="InterPro" id="IPR018786">
    <property type="entry name" value="Mit_KHE1"/>
</dbReference>
<feature type="region of interest" description="Disordered" evidence="1">
    <location>
        <begin position="261"/>
        <end position="312"/>
    </location>
</feature>
<keyword evidence="2" id="KW-0472">Membrane</keyword>
<dbReference type="GO" id="GO:0006813">
    <property type="term" value="P:potassium ion transport"/>
    <property type="evidence" value="ECO:0007669"/>
    <property type="project" value="TreeGrafter"/>
</dbReference>
<reference evidence="3 4" key="1">
    <citation type="journal article" date="2008" name="Nature">
        <title>The genome of Laccaria bicolor provides insights into mycorrhizal symbiosis.</title>
        <authorList>
            <person name="Martin F."/>
            <person name="Aerts A."/>
            <person name="Ahren D."/>
            <person name="Brun A."/>
            <person name="Danchin E.G.J."/>
            <person name="Duchaussoy F."/>
            <person name="Gibon J."/>
            <person name="Kohler A."/>
            <person name="Lindquist E."/>
            <person name="Pereda V."/>
            <person name="Salamov A."/>
            <person name="Shapiro H.J."/>
            <person name="Wuyts J."/>
            <person name="Blaudez D."/>
            <person name="Buee M."/>
            <person name="Brokstein P."/>
            <person name="Canbaeck B."/>
            <person name="Cohen D."/>
            <person name="Courty P.E."/>
            <person name="Coutinho P.M."/>
            <person name="Delaruelle C."/>
            <person name="Detter J.C."/>
            <person name="Deveau A."/>
            <person name="DiFazio S."/>
            <person name="Duplessis S."/>
            <person name="Fraissinet-Tachet L."/>
            <person name="Lucic E."/>
            <person name="Frey-Klett P."/>
            <person name="Fourrey C."/>
            <person name="Feussner I."/>
            <person name="Gay G."/>
            <person name="Grimwood J."/>
            <person name="Hoegger P.J."/>
            <person name="Jain P."/>
            <person name="Kilaru S."/>
            <person name="Labbe J."/>
            <person name="Lin Y.C."/>
            <person name="Legue V."/>
            <person name="Le Tacon F."/>
            <person name="Marmeisse R."/>
            <person name="Melayah D."/>
            <person name="Montanini B."/>
            <person name="Muratet M."/>
            <person name="Nehls U."/>
            <person name="Niculita-Hirzel H."/>
            <person name="Oudot-Le Secq M.P."/>
            <person name="Peter M."/>
            <person name="Quesneville H."/>
            <person name="Rajashekar B."/>
            <person name="Reich M."/>
            <person name="Rouhier N."/>
            <person name="Schmutz J."/>
            <person name="Yin T."/>
            <person name="Chalot M."/>
            <person name="Henrissat B."/>
            <person name="Kuees U."/>
            <person name="Lucas S."/>
            <person name="Van de Peer Y."/>
            <person name="Podila G.K."/>
            <person name="Polle A."/>
            <person name="Pukkila P.J."/>
            <person name="Richardson P.M."/>
            <person name="Rouze P."/>
            <person name="Sanders I.R."/>
            <person name="Stajich J.E."/>
            <person name="Tunlid A."/>
            <person name="Tuskan G."/>
            <person name="Grigoriev I.V."/>
        </authorList>
    </citation>
    <scope>NUCLEOTIDE SEQUENCE [LARGE SCALE GENOMIC DNA]</scope>
    <source>
        <strain evidence="4">S238N-H82 / ATCC MYA-4686</strain>
    </source>
</reference>
<feature type="compositionally biased region" description="Basic and acidic residues" evidence="1">
    <location>
        <begin position="131"/>
        <end position="141"/>
    </location>
</feature>
<dbReference type="Pfam" id="PF10173">
    <property type="entry name" value="Mit_KHE1"/>
    <property type="match status" value="1"/>
</dbReference>
<keyword evidence="2" id="KW-0812">Transmembrane</keyword>
<dbReference type="AlphaFoldDB" id="B0CWR4"/>
<dbReference type="GeneID" id="6071837"/>
<feature type="compositionally biased region" description="Low complexity" evidence="1">
    <location>
        <begin position="261"/>
        <end position="271"/>
    </location>
</feature>
<dbReference type="GO" id="GO:0005743">
    <property type="term" value="C:mitochondrial inner membrane"/>
    <property type="evidence" value="ECO:0007669"/>
    <property type="project" value="TreeGrafter"/>
</dbReference>
<dbReference type="Proteomes" id="UP000001194">
    <property type="component" value="Unassembled WGS sequence"/>
</dbReference>
<evidence type="ECO:0000256" key="2">
    <source>
        <dbReference type="SAM" id="Phobius"/>
    </source>
</evidence>
<keyword evidence="4" id="KW-1185">Reference proteome</keyword>
<dbReference type="OrthoDB" id="5562676at2759"/>
<proteinExistence type="predicted"/>
<dbReference type="HOGENOM" id="CLU_043838_1_0_1"/>
<evidence type="ECO:0000256" key="1">
    <source>
        <dbReference type="SAM" id="MobiDB-lite"/>
    </source>
</evidence>
<accession>B0CWR4</accession>
<keyword evidence="2" id="KW-1133">Transmembrane helix</keyword>
<organism evidence="4">
    <name type="scientific">Laccaria bicolor (strain S238N-H82 / ATCC MYA-4686)</name>
    <name type="common">Bicoloured deceiver</name>
    <name type="synonym">Laccaria laccata var. bicolor</name>
    <dbReference type="NCBI Taxonomy" id="486041"/>
    <lineage>
        <taxon>Eukaryota</taxon>
        <taxon>Fungi</taxon>
        <taxon>Dikarya</taxon>
        <taxon>Basidiomycota</taxon>
        <taxon>Agaricomycotina</taxon>
        <taxon>Agaricomycetes</taxon>
        <taxon>Agaricomycetidae</taxon>
        <taxon>Agaricales</taxon>
        <taxon>Agaricineae</taxon>
        <taxon>Hydnangiaceae</taxon>
        <taxon>Laccaria</taxon>
    </lineage>
</organism>
<dbReference type="InParanoid" id="B0CWR4"/>
<name>B0CWR4_LACBS</name>
<dbReference type="GO" id="GO:1902600">
    <property type="term" value="P:proton transmembrane transport"/>
    <property type="evidence" value="ECO:0007669"/>
    <property type="project" value="TreeGrafter"/>
</dbReference>